<evidence type="ECO:0000313" key="1">
    <source>
        <dbReference type="EMBL" id="OCH90360.1"/>
    </source>
</evidence>
<reference evidence="1 2" key="1">
    <citation type="submission" date="2016-07" db="EMBL/GenBank/DDBJ databases">
        <title>Draft genome of the white-rot fungus Obba rivulosa 3A-2.</title>
        <authorList>
            <consortium name="DOE Joint Genome Institute"/>
            <person name="Miettinen O."/>
            <person name="Riley R."/>
            <person name="Acob R."/>
            <person name="Barry K."/>
            <person name="Cullen D."/>
            <person name="De Vries R."/>
            <person name="Hainaut M."/>
            <person name="Hatakka A."/>
            <person name="Henrissat B."/>
            <person name="Hilden K."/>
            <person name="Kuo R."/>
            <person name="Labutti K."/>
            <person name="Lipzen A."/>
            <person name="Makela M.R."/>
            <person name="Sandor L."/>
            <person name="Spatafora J.W."/>
            <person name="Grigoriev I.V."/>
            <person name="Hibbett D.S."/>
        </authorList>
    </citation>
    <scope>NUCLEOTIDE SEQUENCE [LARGE SCALE GENOMIC DNA]</scope>
    <source>
        <strain evidence="1 2">3A-2</strain>
    </source>
</reference>
<protein>
    <submittedName>
        <fullName evidence="1">Uncharacterized protein</fullName>
    </submittedName>
</protein>
<name>A0A8E2B313_9APHY</name>
<organism evidence="1 2">
    <name type="scientific">Obba rivulosa</name>
    <dbReference type="NCBI Taxonomy" id="1052685"/>
    <lineage>
        <taxon>Eukaryota</taxon>
        <taxon>Fungi</taxon>
        <taxon>Dikarya</taxon>
        <taxon>Basidiomycota</taxon>
        <taxon>Agaricomycotina</taxon>
        <taxon>Agaricomycetes</taxon>
        <taxon>Polyporales</taxon>
        <taxon>Gelatoporiaceae</taxon>
        <taxon>Obba</taxon>
    </lineage>
</organism>
<proteinExistence type="predicted"/>
<dbReference type="AlphaFoldDB" id="A0A8E2B313"/>
<accession>A0A8E2B313</accession>
<evidence type="ECO:0000313" key="2">
    <source>
        <dbReference type="Proteomes" id="UP000250043"/>
    </source>
</evidence>
<sequence length="101" mass="11151">MQEPSSISASQSAVFSILSSQLVLMASGYTQTLPLHDENLRVYDATICITAHRCRRLIICFYLPPSSLVLILSRLKRGGGLAFHLHVSEMTTGSNPHRPKL</sequence>
<dbReference type="EMBL" id="KV722405">
    <property type="protein sequence ID" value="OCH90360.1"/>
    <property type="molecule type" value="Genomic_DNA"/>
</dbReference>
<dbReference type="Proteomes" id="UP000250043">
    <property type="component" value="Unassembled WGS sequence"/>
</dbReference>
<keyword evidence="2" id="KW-1185">Reference proteome</keyword>
<gene>
    <name evidence="1" type="ORF">OBBRIDRAFT_601344</name>
</gene>